<keyword evidence="1" id="KW-0812">Transmembrane</keyword>
<sequence>MGEFARLSVWYRRRSTRIVVVVSAATLAIIGLMVIALFYPLSYDISSSSSSACDGTITTSEKSCNDGGGVPIRLIDVIIGNLNGK</sequence>
<evidence type="ECO:0000313" key="3">
    <source>
        <dbReference type="Proteomes" id="UP001185069"/>
    </source>
</evidence>
<organism evidence="2 3">
    <name type="scientific">Arthrobacter russicus</name>
    <dbReference type="NCBI Taxonomy" id="172040"/>
    <lineage>
        <taxon>Bacteria</taxon>
        <taxon>Bacillati</taxon>
        <taxon>Actinomycetota</taxon>
        <taxon>Actinomycetes</taxon>
        <taxon>Micrococcales</taxon>
        <taxon>Micrococcaceae</taxon>
        <taxon>Arthrobacter</taxon>
    </lineage>
</organism>
<feature type="transmembrane region" description="Helical" evidence="1">
    <location>
        <begin position="18"/>
        <end position="41"/>
    </location>
</feature>
<keyword evidence="1" id="KW-0472">Membrane</keyword>
<comment type="caution">
    <text evidence="2">The sequence shown here is derived from an EMBL/GenBank/DDBJ whole genome shotgun (WGS) entry which is preliminary data.</text>
</comment>
<keyword evidence="3" id="KW-1185">Reference proteome</keyword>
<name>A0ABU1JFH2_9MICC</name>
<evidence type="ECO:0000313" key="2">
    <source>
        <dbReference type="EMBL" id="MDR6270869.1"/>
    </source>
</evidence>
<keyword evidence="1" id="KW-1133">Transmembrane helix</keyword>
<gene>
    <name evidence="2" type="ORF">JOE69_003107</name>
</gene>
<reference evidence="2 3" key="1">
    <citation type="submission" date="2023-07" db="EMBL/GenBank/DDBJ databases">
        <title>Sequencing the genomes of 1000 actinobacteria strains.</title>
        <authorList>
            <person name="Klenk H.-P."/>
        </authorList>
    </citation>
    <scope>NUCLEOTIDE SEQUENCE [LARGE SCALE GENOMIC DNA]</scope>
    <source>
        <strain evidence="2 3">DSM 14555</strain>
    </source>
</reference>
<accession>A0ABU1JFH2</accession>
<dbReference type="Proteomes" id="UP001185069">
    <property type="component" value="Unassembled WGS sequence"/>
</dbReference>
<proteinExistence type="predicted"/>
<dbReference type="EMBL" id="JAVDQF010000001">
    <property type="protein sequence ID" value="MDR6270869.1"/>
    <property type="molecule type" value="Genomic_DNA"/>
</dbReference>
<protein>
    <submittedName>
        <fullName evidence="2">Uncharacterized protein</fullName>
    </submittedName>
</protein>
<evidence type="ECO:0000256" key="1">
    <source>
        <dbReference type="SAM" id="Phobius"/>
    </source>
</evidence>